<evidence type="ECO:0000256" key="1">
    <source>
        <dbReference type="ARBA" id="ARBA00004651"/>
    </source>
</evidence>
<evidence type="ECO:0000256" key="6">
    <source>
        <dbReference type="ARBA" id="ARBA00022741"/>
    </source>
</evidence>
<evidence type="ECO:0000256" key="3">
    <source>
        <dbReference type="ARBA" id="ARBA00022475"/>
    </source>
</evidence>
<dbReference type="Proteomes" id="UP000252182">
    <property type="component" value="Chromosome"/>
</dbReference>
<accession>A0A345D9R9</accession>
<evidence type="ECO:0000259" key="13">
    <source>
        <dbReference type="PROSITE" id="PS50893"/>
    </source>
</evidence>
<evidence type="ECO:0000256" key="9">
    <source>
        <dbReference type="ARBA" id="ARBA00022989"/>
    </source>
</evidence>
<evidence type="ECO:0000256" key="7">
    <source>
        <dbReference type="ARBA" id="ARBA00022840"/>
    </source>
</evidence>
<keyword evidence="10" id="KW-0445">Lipid transport</keyword>
<feature type="transmembrane region" description="Helical" evidence="12">
    <location>
        <begin position="41"/>
        <end position="62"/>
    </location>
</feature>
<dbReference type="EC" id="3.6.3.-" evidence="15"/>
<dbReference type="PROSITE" id="PS50929">
    <property type="entry name" value="ABC_TM1F"/>
    <property type="match status" value="1"/>
</dbReference>
<organism evidence="15 16">
    <name type="scientific">Ephemeroptericola cinctiostellae</name>
    <dbReference type="NCBI Taxonomy" id="2268024"/>
    <lineage>
        <taxon>Bacteria</taxon>
        <taxon>Pseudomonadati</taxon>
        <taxon>Pseudomonadota</taxon>
        <taxon>Betaproteobacteria</taxon>
        <taxon>Burkholderiales</taxon>
        <taxon>Burkholderiaceae</taxon>
        <taxon>Ephemeroptericola</taxon>
    </lineage>
</organism>
<sequence length="615" mass="67789">MTAVLYKVNIMFKSLLKFFSAEDNKNFARLLSYATQHKMRLVYAMLATVGVAGSEALLAMFMQPLIDVGFSSSTTKISSSAAGAFTHLSQSVWLSPNKVWLVPALLVLMFVVRGACRFISGYQLSWVAAQVLSELRSKMFGNMLLLPSRYQQQHPGAHVISKFLLDANNAMSLASDVFIVLTRDSLTVIALVGILLYLNWQLALVVLLTFPMLALLTQYYRKKLRVLNVHARDLNQDLAHVLQETYDGHKVVKLFGGQTHAKTQFDGVNSKILYYAKRLARASSAKSPISELIASLALAVVIFVALWQSQQGTTTVGGFIAFIIAMLQMMSPLKSLSNVSVPMQKMLVSADSVFGLIDEPSENNSGTQTIQRARGDLKFDHIDLLYADQKQKALDDFTLHIKAGEKLALVGRSGSGKTSLINMLPRFIDASAGRISLDGVPLESLELNNLRQHIALVSQDVILFNDTLYNNIAYGAPAASDEQIKNALRAANLWEFVEQQPEGWHMNIGNNGNKLSGGQRQRVSIARAILKDAPILILDEATSALDNESERLVQQALDRLMQNRTSIMIAHRLSTVEKADRIVVMAHGRIVEVGTHSELLAQQGAYAQLSTQPSM</sequence>
<proteinExistence type="predicted"/>
<dbReference type="AlphaFoldDB" id="A0A345D9R9"/>
<evidence type="ECO:0000256" key="8">
    <source>
        <dbReference type="ARBA" id="ARBA00022967"/>
    </source>
</evidence>
<keyword evidence="11 12" id="KW-0472">Membrane</keyword>
<dbReference type="InterPro" id="IPR027417">
    <property type="entry name" value="P-loop_NTPase"/>
</dbReference>
<evidence type="ECO:0000256" key="12">
    <source>
        <dbReference type="SAM" id="Phobius"/>
    </source>
</evidence>
<dbReference type="GO" id="GO:0005524">
    <property type="term" value="F:ATP binding"/>
    <property type="evidence" value="ECO:0007669"/>
    <property type="project" value="UniProtKB-KW"/>
</dbReference>
<dbReference type="SMART" id="SM00382">
    <property type="entry name" value="AAA"/>
    <property type="match status" value="1"/>
</dbReference>
<dbReference type="SUPFAM" id="SSF52540">
    <property type="entry name" value="P-loop containing nucleoside triphosphate hydrolases"/>
    <property type="match status" value="1"/>
</dbReference>
<feature type="transmembrane region" description="Helical" evidence="12">
    <location>
        <begin position="99"/>
        <end position="116"/>
    </location>
</feature>
<dbReference type="SUPFAM" id="SSF90123">
    <property type="entry name" value="ABC transporter transmembrane region"/>
    <property type="match status" value="1"/>
</dbReference>
<feature type="domain" description="ABC transporter" evidence="13">
    <location>
        <begin position="377"/>
        <end position="612"/>
    </location>
</feature>
<keyword evidence="2" id="KW-0813">Transport</keyword>
<dbReference type="NCBIfam" id="TIGR02203">
    <property type="entry name" value="MsbA_lipidA"/>
    <property type="match status" value="1"/>
</dbReference>
<feature type="transmembrane region" description="Helical" evidence="12">
    <location>
        <begin position="313"/>
        <end position="333"/>
    </location>
</feature>
<dbReference type="GO" id="GO:0015421">
    <property type="term" value="F:ABC-type oligopeptide transporter activity"/>
    <property type="evidence" value="ECO:0007669"/>
    <property type="project" value="TreeGrafter"/>
</dbReference>
<reference evidence="16" key="1">
    <citation type="submission" date="2018-07" db="EMBL/GenBank/DDBJ databases">
        <authorList>
            <person name="Kim H."/>
        </authorList>
    </citation>
    <scope>NUCLEOTIDE SEQUENCE [LARGE SCALE GENOMIC DNA]</scope>
    <source>
        <strain evidence="16">F02</strain>
    </source>
</reference>
<evidence type="ECO:0000313" key="15">
    <source>
        <dbReference type="EMBL" id="AXF85107.1"/>
    </source>
</evidence>
<dbReference type="Pfam" id="PF00005">
    <property type="entry name" value="ABC_tran"/>
    <property type="match status" value="1"/>
</dbReference>
<dbReference type="InterPro" id="IPR036640">
    <property type="entry name" value="ABC1_TM_sf"/>
</dbReference>
<keyword evidence="7 15" id="KW-0067">ATP-binding</keyword>
<dbReference type="CDD" id="cd18552">
    <property type="entry name" value="ABC_6TM_MsbA_like"/>
    <property type="match status" value="1"/>
</dbReference>
<dbReference type="RefSeq" id="WP_225972556.1">
    <property type="nucleotide sequence ID" value="NZ_CP031124.1"/>
</dbReference>
<dbReference type="Gene3D" id="3.40.50.300">
    <property type="entry name" value="P-loop containing nucleotide triphosphate hydrolases"/>
    <property type="match status" value="1"/>
</dbReference>
<dbReference type="InterPro" id="IPR011527">
    <property type="entry name" value="ABC1_TM_dom"/>
</dbReference>
<dbReference type="InterPro" id="IPR039421">
    <property type="entry name" value="Type_1_exporter"/>
</dbReference>
<dbReference type="PROSITE" id="PS00211">
    <property type="entry name" value="ABC_TRANSPORTER_1"/>
    <property type="match status" value="1"/>
</dbReference>
<feature type="domain" description="ABC transmembrane type-1" evidence="14">
    <location>
        <begin position="44"/>
        <end position="345"/>
    </location>
</feature>
<dbReference type="InterPro" id="IPR003439">
    <property type="entry name" value="ABC_transporter-like_ATP-bd"/>
</dbReference>
<feature type="transmembrane region" description="Helical" evidence="12">
    <location>
        <begin position="288"/>
        <end position="307"/>
    </location>
</feature>
<protein>
    <submittedName>
        <fullName evidence="15">Lipid A export ATP-binding/permease protein MsbA</fullName>
        <ecNumber evidence="15">3.6.3.-</ecNumber>
    </submittedName>
</protein>
<dbReference type="GO" id="GO:0005886">
    <property type="term" value="C:plasma membrane"/>
    <property type="evidence" value="ECO:0007669"/>
    <property type="project" value="UniProtKB-SubCell"/>
</dbReference>
<dbReference type="PANTHER" id="PTHR43394:SF1">
    <property type="entry name" value="ATP-BINDING CASSETTE SUB-FAMILY B MEMBER 10, MITOCHONDRIAL"/>
    <property type="match status" value="1"/>
</dbReference>
<keyword evidence="8" id="KW-1278">Translocase</keyword>
<evidence type="ECO:0000256" key="4">
    <source>
        <dbReference type="ARBA" id="ARBA00022519"/>
    </source>
</evidence>
<dbReference type="Gene3D" id="1.20.1560.10">
    <property type="entry name" value="ABC transporter type 1, transmembrane domain"/>
    <property type="match status" value="1"/>
</dbReference>
<name>A0A345D9R9_9BURK</name>
<evidence type="ECO:0000256" key="11">
    <source>
        <dbReference type="ARBA" id="ARBA00023136"/>
    </source>
</evidence>
<keyword evidence="5 12" id="KW-0812">Transmembrane</keyword>
<keyword evidence="4" id="KW-0997">Cell inner membrane</keyword>
<dbReference type="PANTHER" id="PTHR43394">
    <property type="entry name" value="ATP-DEPENDENT PERMEASE MDL1, MITOCHONDRIAL"/>
    <property type="match status" value="1"/>
</dbReference>
<keyword evidence="16" id="KW-1185">Reference proteome</keyword>
<dbReference type="Pfam" id="PF00664">
    <property type="entry name" value="ABC_membrane"/>
    <property type="match status" value="1"/>
</dbReference>
<dbReference type="FunFam" id="3.40.50.300:FF:000221">
    <property type="entry name" value="Multidrug ABC transporter ATP-binding protein"/>
    <property type="match status" value="1"/>
</dbReference>
<dbReference type="GO" id="GO:0034040">
    <property type="term" value="F:ATPase-coupled lipid transmembrane transporter activity"/>
    <property type="evidence" value="ECO:0007669"/>
    <property type="project" value="InterPro"/>
</dbReference>
<gene>
    <name evidence="15" type="primary">msbA_1</name>
    <name evidence="15" type="ORF">DTO96_100826</name>
</gene>
<evidence type="ECO:0000259" key="14">
    <source>
        <dbReference type="PROSITE" id="PS50929"/>
    </source>
</evidence>
<dbReference type="InterPro" id="IPR017871">
    <property type="entry name" value="ABC_transporter-like_CS"/>
</dbReference>
<comment type="subcellular location">
    <subcellularLocation>
        <location evidence="1">Cell membrane</location>
        <topology evidence="1">Multi-pass membrane protein</topology>
    </subcellularLocation>
</comment>
<dbReference type="GO" id="GO:0016887">
    <property type="term" value="F:ATP hydrolysis activity"/>
    <property type="evidence" value="ECO:0007669"/>
    <property type="project" value="InterPro"/>
</dbReference>
<evidence type="ECO:0000256" key="10">
    <source>
        <dbReference type="ARBA" id="ARBA00023055"/>
    </source>
</evidence>
<keyword evidence="15" id="KW-0378">Hydrolase</keyword>
<dbReference type="InterPro" id="IPR011917">
    <property type="entry name" value="ABC_transpr_lipidA"/>
</dbReference>
<keyword evidence="9 12" id="KW-1133">Transmembrane helix</keyword>
<dbReference type="KEGG" id="hyf:DTO96_100826"/>
<evidence type="ECO:0000256" key="5">
    <source>
        <dbReference type="ARBA" id="ARBA00022692"/>
    </source>
</evidence>
<keyword evidence="3" id="KW-1003">Cell membrane</keyword>
<dbReference type="PROSITE" id="PS50893">
    <property type="entry name" value="ABC_TRANSPORTER_2"/>
    <property type="match status" value="1"/>
</dbReference>
<dbReference type="EMBL" id="CP031124">
    <property type="protein sequence ID" value="AXF85107.1"/>
    <property type="molecule type" value="Genomic_DNA"/>
</dbReference>
<keyword evidence="6" id="KW-0547">Nucleotide-binding</keyword>
<evidence type="ECO:0000256" key="2">
    <source>
        <dbReference type="ARBA" id="ARBA00022448"/>
    </source>
</evidence>
<evidence type="ECO:0000313" key="16">
    <source>
        <dbReference type="Proteomes" id="UP000252182"/>
    </source>
</evidence>
<dbReference type="InterPro" id="IPR003593">
    <property type="entry name" value="AAA+_ATPase"/>
</dbReference>